<sequence length="797" mass="89689">MGMGRVYRETSSPSAFKGLANSTNTSPAITSSTAVTETVNGSHQFKITGYTLSKGIGIGKYVASDTFTVGGYSWAIYFYPDGKSVEDNGEYVSLFIALASEGTDVRALFELTLLDQSGKERHKVHSHFGRPLEGGPYSLKYRGSMWGYKRFFKRTQLETSDYLKDDCLSVHCSVGVVRSYTEGPKIYSIPVPPSDIGQHFGKLLESGKGTDVNFEVDGEIFNAHKVVLAARSPVFRAQLFGPMKDNNTQCINVEDMEAPVFKVQYIFFPLSLVIVSCGFLYGTMTVFVPCYTTMALLHFIYCDALPNMEELTGSNLKWAFTLMSQHLLAAADRYGLDRLRLLCEANLCEDVAINTVATTLALAEQHRCSHLKSVCLKFVAMPENLRAVMQTDGFEYLKESCPSVLTELLQYVARISEHSAIGSSHGNEAFLDGSDLNVILPILGLISKNSNLLRVSSSGFVWFQLFFSYFKDLVGREVTVELKNDLAIRGTLHSVDQYLNIKLENTRVVDQDKYPHMTCVLKVNLGCCKTCVVRLKKLLSTIDGSLPAISLNISFDIGVYGYDIDSEKGLVTVLGRAHPQLLVEKIRQKKKKAVVVSYEKPTPNAKTKDSSNTKEDERNGDLDSKPKESKKKHGNGDQKGFKKEDIFGHHESDPHEFEAYVPPKPSALDTCRDPYCKLHHKKPVIIRPSDNVPKVMLQPPLNRPRFLPPPPWFRPPPPGPHYPRSYREEYLEDHRYRLPHVPHVEPIVYDRPLPQYDPWYNQRPPPQHDPWCYQRPPPPLPPHYGYHGAKQAYIGHY</sequence>
<dbReference type="EMBL" id="CM046388">
    <property type="protein sequence ID" value="KAI8574572.1"/>
    <property type="molecule type" value="Genomic_DNA"/>
</dbReference>
<reference evidence="1" key="1">
    <citation type="submission" date="2022-02" db="EMBL/GenBank/DDBJ databases">
        <title>Plant Genome Project.</title>
        <authorList>
            <person name="Zhang R.-G."/>
        </authorList>
    </citation>
    <scope>NUCLEOTIDE SEQUENCE</scope>
    <source>
        <strain evidence="1">AT1</strain>
    </source>
</reference>
<evidence type="ECO:0000313" key="1">
    <source>
        <dbReference type="EMBL" id="KAI8574572.1"/>
    </source>
</evidence>
<protein>
    <submittedName>
        <fullName evidence="1">Uncharacterized protein</fullName>
    </submittedName>
</protein>
<dbReference type="Proteomes" id="UP001062846">
    <property type="component" value="Chromosome 1"/>
</dbReference>
<name>A0ACC0QCM3_RHOML</name>
<comment type="caution">
    <text evidence="1">The sequence shown here is derived from an EMBL/GenBank/DDBJ whole genome shotgun (WGS) entry which is preliminary data.</text>
</comment>
<keyword evidence="2" id="KW-1185">Reference proteome</keyword>
<evidence type="ECO:0000313" key="2">
    <source>
        <dbReference type="Proteomes" id="UP001062846"/>
    </source>
</evidence>
<accession>A0ACC0QCM3</accession>
<organism evidence="1 2">
    <name type="scientific">Rhododendron molle</name>
    <name type="common">Chinese azalea</name>
    <name type="synonym">Azalea mollis</name>
    <dbReference type="NCBI Taxonomy" id="49168"/>
    <lineage>
        <taxon>Eukaryota</taxon>
        <taxon>Viridiplantae</taxon>
        <taxon>Streptophyta</taxon>
        <taxon>Embryophyta</taxon>
        <taxon>Tracheophyta</taxon>
        <taxon>Spermatophyta</taxon>
        <taxon>Magnoliopsida</taxon>
        <taxon>eudicotyledons</taxon>
        <taxon>Gunneridae</taxon>
        <taxon>Pentapetalae</taxon>
        <taxon>asterids</taxon>
        <taxon>Ericales</taxon>
        <taxon>Ericaceae</taxon>
        <taxon>Ericoideae</taxon>
        <taxon>Rhodoreae</taxon>
        <taxon>Rhododendron</taxon>
    </lineage>
</organism>
<gene>
    <name evidence="1" type="ORF">RHMOL_Rhmol01G0365000</name>
</gene>
<proteinExistence type="predicted"/>